<evidence type="ECO:0000256" key="3">
    <source>
        <dbReference type="ARBA" id="ARBA00023159"/>
    </source>
</evidence>
<dbReference type="PROSITE" id="PS51000">
    <property type="entry name" value="HTH_DEOR_2"/>
    <property type="match status" value="1"/>
</dbReference>
<dbReference type="SUPFAM" id="SSF63520">
    <property type="entry name" value="PTS-regulatory domain, PRD"/>
    <property type="match status" value="2"/>
</dbReference>
<evidence type="ECO:0000259" key="6">
    <source>
        <dbReference type="PROSITE" id="PS51000"/>
    </source>
</evidence>
<organism evidence="8 9">
    <name type="scientific">Orenia metallireducens</name>
    <dbReference type="NCBI Taxonomy" id="1413210"/>
    <lineage>
        <taxon>Bacteria</taxon>
        <taxon>Bacillati</taxon>
        <taxon>Bacillota</taxon>
        <taxon>Clostridia</taxon>
        <taxon>Halanaerobiales</taxon>
        <taxon>Halobacteroidaceae</taxon>
        <taxon>Orenia</taxon>
    </lineage>
</organism>
<reference evidence="9" key="1">
    <citation type="submission" date="2016-07" db="EMBL/GenBank/DDBJ databases">
        <authorList>
            <person name="Florea S."/>
            <person name="Webb J.S."/>
            <person name="Jaromczyk J."/>
            <person name="Schardl C.L."/>
        </authorList>
    </citation>
    <scope>NUCLEOTIDE SEQUENCE [LARGE SCALE GENOMIC DNA]</scope>
    <source>
        <strain evidence="9">Z6</strain>
    </source>
</reference>
<keyword evidence="2" id="KW-0805">Transcription regulation</keyword>
<dbReference type="Gene3D" id="1.10.10.10">
    <property type="entry name" value="Winged helix-like DNA-binding domain superfamily/Winged helix DNA-binding domain"/>
    <property type="match status" value="2"/>
</dbReference>
<dbReference type="InterPro" id="IPR036390">
    <property type="entry name" value="WH_DNA-bd_sf"/>
</dbReference>
<name>A0A1C0AAR6_9FIRM</name>
<evidence type="ECO:0000256" key="2">
    <source>
        <dbReference type="ARBA" id="ARBA00023015"/>
    </source>
</evidence>
<proteinExistence type="predicted"/>
<keyword evidence="3" id="KW-0010">Activator</keyword>
<feature type="transmembrane region" description="Helical" evidence="5">
    <location>
        <begin position="212"/>
        <end position="230"/>
    </location>
</feature>
<dbReference type="EMBL" id="LWDV01000008">
    <property type="protein sequence ID" value="OCL27384.1"/>
    <property type="molecule type" value="Genomic_DNA"/>
</dbReference>
<accession>A0A1C0AAR6</accession>
<dbReference type="InterPro" id="IPR050661">
    <property type="entry name" value="BglG_antiterminators"/>
</dbReference>
<evidence type="ECO:0000256" key="1">
    <source>
        <dbReference type="ARBA" id="ARBA00022737"/>
    </source>
</evidence>
<dbReference type="AlphaFoldDB" id="A0A1C0AAR6"/>
<gene>
    <name evidence="8" type="ORF">U472_07965</name>
</gene>
<comment type="caution">
    <text evidence="8">The sequence shown here is derived from an EMBL/GenBank/DDBJ whole genome shotgun (WGS) entry which is preliminary data.</text>
</comment>
<keyword evidence="4" id="KW-0804">Transcription</keyword>
<dbReference type="PROSITE" id="PS51372">
    <property type="entry name" value="PRD_2"/>
    <property type="match status" value="2"/>
</dbReference>
<keyword evidence="5" id="KW-0812">Transmembrane</keyword>
<feature type="domain" description="PRD" evidence="7">
    <location>
        <begin position="190"/>
        <end position="295"/>
    </location>
</feature>
<dbReference type="SUPFAM" id="SSF46785">
    <property type="entry name" value="Winged helix' DNA-binding domain"/>
    <property type="match status" value="2"/>
</dbReference>
<feature type="domain" description="HTH deoR-type" evidence="6">
    <location>
        <begin position="1"/>
        <end position="53"/>
    </location>
</feature>
<dbReference type="InterPro" id="IPR001034">
    <property type="entry name" value="DeoR_HTH"/>
</dbReference>
<dbReference type="GO" id="GO:0003700">
    <property type="term" value="F:DNA-binding transcription factor activity"/>
    <property type="evidence" value="ECO:0007669"/>
    <property type="project" value="InterPro"/>
</dbReference>
<dbReference type="InterPro" id="IPR007737">
    <property type="entry name" value="Mga_HTH"/>
</dbReference>
<keyword evidence="9" id="KW-1185">Reference proteome</keyword>
<evidence type="ECO:0000256" key="5">
    <source>
        <dbReference type="SAM" id="Phobius"/>
    </source>
</evidence>
<dbReference type="InterPro" id="IPR036388">
    <property type="entry name" value="WH-like_DNA-bd_sf"/>
</dbReference>
<reference evidence="8 9" key="2">
    <citation type="submission" date="2016-08" db="EMBL/GenBank/DDBJ databases">
        <title>Orenia metallireducens sp. nov. strain Z6, a Novel Metal-reducing Firmicute from the Deep Subsurface.</title>
        <authorList>
            <person name="Maxim B.I."/>
            <person name="Kenneth K."/>
            <person name="Flynn T.M."/>
            <person name="Oloughlin E.J."/>
            <person name="Locke R.A."/>
            <person name="Weber J.R."/>
            <person name="Egan S.M."/>
            <person name="Mackie R.I."/>
            <person name="Cann I.K."/>
        </authorList>
    </citation>
    <scope>NUCLEOTIDE SEQUENCE [LARGE SCALE GENOMIC DNA]</scope>
    <source>
        <strain evidence="8 9">Z6</strain>
    </source>
</reference>
<keyword evidence="5" id="KW-0472">Membrane</keyword>
<dbReference type="InterPro" id="IPR011608">
    <property type="entry name" value="PRD"/>
</dbReference>
<keyword evidence="1" id="KW-0677">Repeat</keyword>
<dbReference type="PANTHER" id="PTHR30185:SF18">
    <property type="entry name" value="TRANSCRIPTIONAL REGULATOR MTLR"/>
    <property type="match status" value="1"/>
</dbReference>
<evidence type="ECO:0000259" key="7">
    <source>
        <dbReference type="PROSITE" id="PS51372"/>
    </source>
</evidence>
<dbReference type="Pfam" id="PF05043">
    <property type="entry name" value="Mga"/>
    <property type="match status" value="1"/>
</dbReference>
<dbReference type="Pfam" id="PF08279">
    <property type="entry name" value="HTH_11"/>
    <property type="match status" value="1"/>
</dbReference>
<evidence type="ECO:0000313" key="8">
    <source>
        <dbReference type="EMBL" id="OCL27384.1"/>
    </source>
</evidence>
<evidence type="ECO:0000256" key="4">
    <source>
        <dbReference type="ARBA" id="ARBA00023163"/>
    </source>
</evidence>
<protein>
    <recommendedName>
        <fullName evidence="10">Transcriptional antiterminator</fullName>
    </recommendedName>
</protein>
<dbReference type="InterPro" id="IPR036634">
    <property type="entry name" value="PRD_sf"/>
</dbReference>
<sequence length="508" mass="59125">MLYILLNNPKVTINQLAKRCKVSSRTIRSDLKKLEEKLNCIGVILHKKPGVGVWLESEYDKIMWLKEHILKAITFKSNFSPSDRRKEIIKILLEDKSYNCSLLAQELYVSKSTISKDLGEIRKWLSNYNLTLQNSQQSGIEIKGEERHLRVAIVEILFRLMKQADLEEISKLLEDNHSVNPKDYEVLKDFSAEVDLKKIKEIIYSQEIKGKFLFTQISILAIIFYISISIKRFKQGKKIKLLEKDIIRLKRLKLFKLAKIIGKKAEEEFGFLILEDELCGTFIQFLCANIYYDNTLTTKEEISKRINKTVMEISRRFIDLVEDELGVNLADDINLFLDLILHVRHIYNHFRYQVPKIVVNELDNIILNRIKENNPNIIEISNKIIDIFSQYQINILSERDIDYIAILLLSAVEKFTEKTKAIIINNETFAINELMINRLISSISNLEIIDHIYNQDINHKKLKGADLIITSNQLVTLPEAIVISPLVKQEDIQLIRSRIKLLAEDKAL</sequence>
<dbReference type="PANTHER" id="PTHR30185">
    <property type="entry name" value="CRYPTIC BETA-GLUCOSIDE BGL OPERON ANTITERMINATOR"/>
    <property type="match status" value="1"/>
</dbReference>
<evidence type="ECO:0008006" key="10">
    <source>
        <dbReference type="Google" id="ProtNLM"/>
    </source>
</evidence>
<dbReference type="Pfam" id="PF00874">
    <property type="entry name" value="PRD"/>
    <property type="match status" value="2"/>
</dbReference>
<feature type="domain" description="PRD" evidence="7">
    <location>
        <begin position="305"/>
        <end position="418"/>
    </location>
</feature>
<dbReference type="Gene3D" id="1.10.1790.10">
    <property type="entry name" value="PRD domain"/>
    <property type="match status" value="1"/>
</dbReference>
<evidence type="ECO:0000313" key="9">
    <source>
        <dbReference type="Proteomes" id="UP000093514"/>
    </source>
</evidence>
<dbReference type="InterPro" id="IPR013196">
    <property type="entry name" value="HTH_11"/>
</dbReference>
<keyword evidence="5" id="KW-1133">Transmembrane helix</keyword>
<dbReference type="Proteomes" id="UP000093514">
    <property type="component" value="Unassembled WGS sequence"/>
</dbReference>